<dbReference type="Proteomes" id="UP000729701">
    <property type="component" value="Unassembled WGS sequence"/>
</dbReference>
<comment type="caution">
    <text evidence="7">The sequence shown here is derived from an EMBL/GenBank/DDBJ whole genome shotgun (WGS) entry which is preliminary data.</text>
</comment>
<name>A0A951QGY3_9CYAN</name>
<dbReference type="SMART" id="SM00387">
    <property type="entry name" value="HATPase_c"/>
    <property type="match status" value="1"/>
</dbReference>
<organism evidence="7 8">
    <name type="scientific">Cyanomargarita calcarea GSE-NOS-MK-12-04C</name>
    <dbReference type="NCBI Taxonomy" id="2839659"/>
    <lineage>
        <taxon>Bacteria</taxon>
        <taxon>Bacillati</taxon>
        <taxon>Cyanobacteriota</taxon>
        <taxon>Cyanophyceae</taxon>
        <taxon>Nostocales</taxon>
        <taxon>Cyanomargaritaceae</taxon>
        <taxon>Cyanomargarita</taxon>
    </lineage>
</organism>
<dbReference type="PANTHER" id="PTHR43547:SF2">
    <property type="entry name" value="HYBRID SIGNAL TRANSDUCTION HISTIDINE KINASE C"/>
    <property type="match status" value="1"/>
</dbReference>
<dbReference type="AlphaFoldDB" id="A0A951QGY3"/>
<dbReference type="GO" id="GO:0000155">
    <property type="term" value="F:phosphorelay sensor kinase activity"/>
    <property type="evidence" value="ECO:0007669"/>
    <property type="project" value="TreeGrafter"/>
</dbReference>
<evidence type="ECO:0000259" key="6">
    <source>
        <dbReference type="PROSITE" id="PS50109"/>
    </source>
</evidence>
<proteinExistence type="predicted"/>
<keyword evidence="3" id="KW-0597">Phosphoprotein</keyword>
<keyword evidence="4 7" id="KW-0808">Transferase</keyword>
<evidence type="ECO:0000256" key="2">
    <source>
        <dbReference type="ARBA" id="ARBA00012438"/>
    </source>
</evidence>
<gene>
    <name evidence="7" type="ORF">KME60_01490</name>
</gene>
<dbReference type="CDD" id="cd00075">
    <property type="entry name" value="HATPase"/>
    <property type="match status" value="1"/>
</dbReference>
<keyword evidence="4 7" id="KW-0418">Kinase</keyword>
<dbReference type="InterPro" id="IPR036890">
    <property type="entry name" value="HATPase_C_sf"/>
</dbReference>
<evidence type="ECO:0000256" key="4">
    <source>
        <dbReference type="ARBA" id="ARBA00022777"/>
    </source>
</evidence>
<accession>A0A951QGY3</accession>
<dbReference type="EMBL" id="JAHHGZ010000001">
    <property type="protein sequence ID" value="MBW4666129.1"/>
    <property type="molecule type" value="Genomic_DNA"/>
</dbReference>
<dbReference type="InterPro" id="IPR003594">
    <property type="entry name" value="HATPase_dom"/>
</dbReference>
<reference evidence="7" key="2">
    <citation type="journal article" date="2022" name="Microbiol. Resour. Announc.">
        <title>Metagenome Sequencing to Explore Phylogenomics of Terrestrial Cyanobacteria.</title>
        <authorList>
            <person name="Ward R.D."/>
            <person name="Stajich J.E."/>
            <person name="Johansen J.R."/>
            <person name="Huntemann M."/>
            <person name="Clum A."/>
            <person name="Foster B."/>
            <person name="Foster B."/>
            <person name="Roux S."/>
            <person name="Palaniappan K."/>
            <person name="Varghese N."/>
            <person name="Mukherjee S."/>
            <person name="Reddy T.B.K."/>
            <person name="Daum C."/>
            <person name="Copeland A."/>
            <person name="Chen I.A."/>
            <person name="Ivanova N.N."/>
            <person name="Kyrpides N.C."/>
            <person name="Shapiro N."/>
            <person name="Eloe-Fadrosh E.A."/>
            <person name="Pietrasiak N."/>
        </authorList>
    </citation>
    <scope>NUCLEOTIDE SEQUENCE</scope>
    <source>
        <strain evidence="7">GSE-NOS-MK-12-04C</strain>
    </source>
</reference>
<dbReference type="Pfam" id="PF02518">
    <property type="entry name" value="HATPase_c"/>
    <property type="match status" value="1"/>
</dbReference>
<keyword evidence="5" id="KW-0902">Two-component regulatory system</keyword>
<dbReference type="EC" id="2.7.13.3" evidence="2"/>
<sequence length="145" mass="15794">MPMPNWRNSIKSSPALSLLPPTNFAIHSISSSTLPRCSNDFSNAIKYSPQDSVVYFELQYQNGNAIFRIEDTGIGIPINDQERLFESFHRASNAKEISGTGLGLAIVKQCVDLHGGQISVESQVGVGTKFTVIIPASQDAAQRQL</sequence>
<dbReference type="SUPFAM" id="SSF55874">
    <property type="entry name" value="ATPase domain of HSP90 chaperone/DNA topoisomerase II/histidine kinase"/>
    <property type="match status" value="1"/>
</dbReference>
<dbReference type="PROSITE" id="PS50109">
    <property type="entry name" value="HIS_KIN"/>
    <property type="match status" value="1"/>
</dbReference>
<reference evidence="7" key="1">
    <citation type="submission" date="2021-05" db="EMBL/GenBank/DDBJ databases">
        <authorList>
            <person name="Pietrasiak N."/>
            <person name="Ward R."/>
            <person name="Stajich J.E."/>
            <person name="Kurbessoian T."/>
        </authorList>
    </citation>
    <scope>NUCLEOTIDE SEQUENCE</scope>
    <source>
        <strain evidence="7">GSE-NOS-MK-12-04C</strain>
    </source>
</reference>
<dbReference type="InterPro" id="IPR005467">
    <property type="entry name" value="His_kinase_dom"/>
</dbReference>
<dbReference type="Gene3D" id="3.30.565.10">
    <property type="entry name" value="Histidine kinase-like ATPase, C-terminal domain"/>
    <property type="match status" value="1"/>
</dbReference>
<evidence type="ECO:0000313" key="7">
    <source>
        <dbReference type="EMBL" id="MBW4666129.1"/>
    </source>
</evidence>
<protein>
    <recommendedName>
        <fullName evidence="2">histidine kinase</fullName>
        <ecNumber evidence="2">2.7.13.3</ecNumber>
    </recommendedName>
</protein>
<feature type="domain" description="Histidine kinase" evidence="6">
    <location>
        <begin position="39"/>
        <end position="138"/>
    </location>
</feature>
<dbReference type="PRINTS" id="PR00344">
    <property type="entry name" value="BCTRLSENSOR"/>
</dbReference>
<evidence type="ECO:0000256" key="3">
    <source>
        <dbReference type="ARBA" id="ARBA00022553"/>
    </source>
</evidence>
<comment type="catalytic activity">
    <reaction evidence="1">
        <text>ATP + protein L-histidine = ADP + protein N-phospho-L-histidine.</text>
        <dbReference type="EC" id="2.7.13.3"/>
    </reaction>
</comment>
<evidence type="ECO:0000313" key="8">
    <source>
        <dbReference type="Proteomes" id="UP000729701"/>
    </source>
</evidence>
<evidence type="ECO:0000256" key="5">
    <source>
        <dbReference type="ARBA" id="ARBA00023012"/>
    </source>
</evidence>
<evidence type="ECO:0000256" key="1">
    <source>
        <dbReference type="ARBA" id="ARBA00000085"/>
    </source>
</evidence>
<dbReference type="PANTHER" id="PTHR43547">
    <property type="entry name" value="TWO-COMPONENT HISTIDINE KINASE"/>
    <property type="match status" value="1"/>
</dbReference>
<dbReference type="InterPro" id="IPR004358">
    <property type="entry name" value="Sig_transdc_His_kin-like_C"/>
</dbReference>